<keyword evidence="10" id="KW-0472">Membrane</keyword>
<evidence type="ECO:0000259" key="11">
    <source>
        <dbReference type="PROSITE" id="PS50893"/>
    </source>
</evidence>
<dbReference type="InterPro" id="IPR003439">
    <property type="entry name" value="ABC_transporter-like_ATP-bd"/>
</dbReference>
<evidence type="ECO:0000256" key="1">
    <source>
        <dbReference type="ARBA" id="ARBA00004202"/>
    </source>
</evidence>
<proteinExistence type="inferred from homology"/>
<dbReference type="FunFam" id="3.40.50.300:FF:000127">
    <property type="entry name" value="Ribose import ATP-binding protein RbsA"/>
    <property type="match status" value="1"/>
</dbReference>
<dbReference type="PANTHER" id="PTHR43790">
    <property type="entry name" value="CARBOHYDRATE TRANSPORT ATP-BINDING PROTEIN MG119-RELATED"/>
    <property type="match status" value="1"/>
</dbReference>
<dbReference type="SUPFAM" id="SSF52540">
    <property type="entry name" value="P-loop containing nucleoside triphosphate hydrolases"/>
    <property type="match status" value="2"/>
</dbReference>
<dbReference type="InterPro" id="IPR050107">
    <property type="entry name" value="ABC_carbohydrate_import_ATPase"/>
</dbReference>
<dbReference type="InterPro" id="IPR003593">
    <property type="entry name" value="AAA+_ATPase"/>
</dbReference>
<organism evidence="12 13">
    <name type="scientific">Pseudaminobacter soli</name>
    <name type="common">ex Zhang et al. 2022</name>
    <dbReference type="NCBI Taxonomy" id="2831468"/>
    <lineage>
        <taxon>Bacteria</taxon>
        <taxon>Pseudomonadati</taxon>
        <taxon>Pseudomonadota</taxon>
        <taxon>Alphaproteobacteria</taxon>
        <taxon>Hyphomicrobiales</taxon>
        <taxon>Phyllobacteriaceae</taxon>
        <taxon>Pseudaminobacter</taxon>
    </lineage>
</organism>
<name>A0A942E3M6_9HYPH</name>
<dbReference type="GO" id="GO:0005886">
    <property type="term" value="C:plasma membrane"/>
    <property type="evidence" value="ECO:0007669"/>
    <property type="project" value="UniProtKB-SubCell"/>
</dbReference>
<comment type="subcellular location">
    <subcellularLocation>
        <location evidence="1">Cell membrane</location>
        <topology evidence="1">Peripheral membrane protein</topology>
    </subcellularLocation>
</comment>
<dbReference type="PANTHER" id="PTHR43790:SF9">
    <property type="entry name" value="GALACTOFURANOSE TRANSPORTER ATP-BINDING PROTEIN YTFR"/>
    <property type="match status" value="1"/>
</dbReference>
<keyword evidence="3" id="KW-0813">Transport</keyword>
<evidence type="ECO:0000313" key="12">
    <source>
        <dbReference type="EMBL" id="MBS3652387.1"/>
    </source>
</evidence>
<dbReference type="GO" id="GO:0005524">
    <property type="term" value="F:ATP binding"/>
    <property type="evidence" value="ECO:0007669"/>
    <property type="project" value="UniProtKB-KW"/>
</dbReference>
<dbReference type="PROSITE" id="PS50893">
    <property type="entry name" value="ABC_TRANSPORTER_2"/>
    <property type="match status" value="2"/>
</dbReference>
<dbReference type="Pfam" id="PF00005">
    <property type="entry name" value="ABC_tran"/>
    <property type="match status" value="2"/>
</dbReference>
<evidence type="ECO:0000256" key="6">
    <source>
        <dbReference type="ARBA" id="ARBA00022737"/>
    </source>
</evidence>
<keyword evidence="4" id="KW-1003">Cell membrane</keyword>
<feature type="domain" description="ABC transporter" evidence="11">
    <location>
        <begin position="7"/>
        <end position="243"/>
    </location>
</feature>
<dbReference type="PROSITE" id="PS00211">
    <property type="entry name" value="ABC_TRANSPORTER_1"/>
    <property type="match status" value="1"/>
</dbReference>
<dbReference type="InterPro" id="IPR027417">
    <property type="entry name" value="P-loop_NTPase"/>
</dbReference>
<evidence type="ECO:0000256" key="5">
    <source>
        <dbReference type="ARBA" id="ARBA00022597"/>
    </source>
</evidence>
<keyword evidence="6" id="KW-0677">Repeat</keyword>
<comment type="caution">
    <text evidence="12">The sequence shown here is derived from an EMBL/GenBank/DDBJ whole genome shotgun (WGS) entry which is preliminary data.</text>
</comment>
<dbReference type="SMART" id="SM00382">
    <property type="entry name" value="AAA"/>
    <property type="match status" value="2"/>
</dbReference>
<keyword evidence="7" id="KW-0547">Nucleotide-binding</keyword>
<feature type="domain" description="ABC transporter" evidence="11">
    <location>
        <begin position="253"/>
        <end position="496"/>
    </location>
</feature>
<evidence type="ECO:0000256" key="10">
    <source>
        <dbReference type="ARBA" id="ARBA00023136"/>
    </source>
</evidence>
<dbReference type="CDD" id="cd03216">
    <property type="entry name" value="ABC_Carb_Monos_I"/>
    <property type="match status" value="1"/>
</dbReference>
<evidence type="ECO:0000256" key="9">
    <source>
        <dbReference type="ARBA" id="ARBA00022967"/>
    </source>
</evidence>
<dbReference type="RefSeq" id="WP_188257936.1">
    <property type="nucleotide sequence ID" value="NZ_JABVCF010000024.1"/>
</dbReference>
<accession>A0A942E3M6</accession>
<evidence type="ECO:0000256" key="2">
    <source>
        <dbReference type="ARBA" id="ARBA00005417"/>
    </source>
</evidence>
<evidence type="ECO:0000313" key="13">
    <source>
        <dbReference type="Proteomes" id="UP000680348"/>
    </source>
</evidence>
<dbReference type="CDD" id="cd03215">
    <property type="entry name" value="ABC_Carb_Monos_II"/>
    <property type="match status" value="1"/>
</dbReference>
<keyword evidence="13" id="KW-1185">Reference proteome</keyword>
<dbReference type="GO" id="GO:0016887">
    <property type="term" value="F:ATP hydrolysis activity"/>
    <property type="evidence" value="ECO:0007669"/>
    <property type="project" value="InterPro"/>
</dbReference>
<keyword evidence="8 12" id="KW-0067">ATP-binding</keyword>
<dbReference type="EMBL" id="JAGWCR010000024">
    <property type="protein sequence ID" value="MBS3652387.1"/>
    <property type="molecule type" value="Genomic_DNA"/>
</dbReference>
<evidence type="ECO:0000256" key="7">
    <source>
        <dbReference type="ARBA" id="ARBA00022741"/>
    </source>
</evidence>
<evidence type="ECO:0000256" key="3">
    <source>
        <dbReference type="ARBA" id="ARBA00022448"/>
    </source>
</evidence>
<sequence>MDKDSVLELKNITKSFPGVPRALDGVSVSFARGKVHALMGENGAGKSTLIKTLSAAHMPNSGEIYLNGKLIENMTPHMALKLGIGVIYQEFNLVPALSVAENVFLGDMPGNMVTIDRAEVERKTAEIFKEIEVDIDPRALVQDLTIAYKQLVEIAKALSRKVQILILDEPTAALTASEAESLFRIIDRLKVRGVTIIYVSHRFSEIFRIADSITVMRDGRVVQVTDAKDIDRNGLIRAMVGRDVSDAYPRRDFPVGDVVLELKGVGGGIVENVNFAVRKGEIVGLGGLVGAGRTEVMRMVFAADKRDTGHILLDGDEIAPTSPKHAVALGIGMLPEDRKHQGLFLELPIKWNITMAILRKLSVATVLNKAKENTLVSDLIKRMGVKTPTPMQLPRNLSGGNQQKVGVCKWLAAGSRVMIFDEPTRGVDVGARREIYTQMNDLCRQGIAIVMISSDMEELLGMSDRIVVMSEGEQTRILEKDEFSQEAVLFHASTAK</sequence>
<protein>
    <submittedName>
        <fullName evidence="12">Sugar ABC transporter ATP-binding protein</fullName>
    </submittedName>
</protein>
<dbReference type="AlphaFoldDB" id="A0A942E3M6"/>
<evidence type="ECO:0000256" key="8">
    <source>
        <dbReference type="ARBA" id="ARBA00022840"/>
    </source>
</evidence>
<dbReference type="Proteomes" id="UP000680348">
    <property type="component" value="Unassembled WGS sequence"/>
</dbReference>
<evidence type="ECO:0000256" key="4">
    <source>
        <dbReference type="ARBA" id="ARBA00022475"/>
    </source>
</evidence>
<reference evidence="12" key="1">
    <citation type="submission" date="2021-04" db="EMBL/GenBank/DDBJ databases">
        <title>Pseudaminobacter soli sp. nov., isolated from paddy soil contaminated by heavy metals.</title>
        <authorList>
            <person name="Zhang K."/>
        </authorList>
    </citation>
    <scope>NUCLEOTIDE SEQUENCE</scope>
    <source>
        <strain evidence="12">19-2017</strain>
    </source>
</reference>
<gene>
    <name evidence="12" type="ORF">KEU06_27735</name>
</gene>
<keyword evidence="5" id="KW-0762">Sugar transport</keyword>
<dbReference type="Gene3D" id="3.40.50.300">
    <property type="entry name" value="P-loop containing nucleotide triphosphate hydrolases"/>
    <property type="match status" value="2"/>
</dbReference>
<keyword evidence="9" id="KW-1278">Translocase</keyword>
<comment type="similarity">
    <text evidence="2">Belongs to the ABC transporter superfamily.</text>
</comment>
<dbReference type="InterPro" id="IPR017871">
    <property type="entry name" value="ABC_transporter-like_CS"/>
</dbReference>